<dbReference type="EMBL" id="JPGY02000001">
    <property type="protein sequence ID" value="KRU11324.1"/>
    <property type="molecule type" value="Genomic_DNA"/>
</dbReference>
<dbReference type="Pfam" id="PF04286">
    <property type="entry name" value="DUF445"/>
    <property type="match status" value="1"/>
</dbReference>
<protein>
    <recommendedName>
        <fullName evidence="6">DUF445 domain-containing protein</fullName>
    </recommendedName>
</protein>
<keyword evidence="5" id="KW-1185">Reference proteome</keyword>
<reference evidence="3" key="2">
    <citation type="submission" date="2015-10" db="EMBL/GenBank/DDBJ databases">
        <title>Improved Draft Genome Sequence of Clostridium pasteurianum Strain ATCC 6013 (DSM 525) Using a Hybrid Next-Generation Sequencing Approach.</title>
        <authorList>
            <person name="Pyne M.E."/>
            <person name="Utturkar S.M."/>
            <person name="Brown S.D."/>
            <person name="Moo-Young M."/>
            <person name="Chung D.A."/>
            <person name="Chou P.C."/>
        </authorList>
    </citation>
    <scope>NUCLEOTIDE SEQUENCE</scope>
    <source>
        <strain evidence="3">ATCC 6013</strain>
    </source>
</reference>
<sequence length="420" mass="49645">MHKKNRRLANLLLLIFAIGFLISYAFKDNFAAELISRCCMAALIGGLADWFGITAIFKKPFNMNWPEFLFRTDIINKNRNRIEETIIDTIEKELLSKEKIKDELKSYNLAGIIIRFIKSKEVDAALIKSIDEFFPYKDKIFKGENSLIYDFALNFLKNIKISPLLYKSFCWASIRGYDDIFIDKIIDSAVTISKKEDITEFLEKLYKDALKNYEKDNINRKITNKMILNYILDISPDSAAYSIQKKIVKTLNNMKSYDDKNRIILKDKLDTYILKFNNDTEFINRVENYKLEFLNKNNFLEEKINKILNDYIIENFYNNKYLIKSFKLQKRKLILKFLKDKEKVKEIDRTIKSILFNIIDDKYSYIGNLIRENLSKYNNEEIVKTMEHKLSEDLQIIRINGSIIGGLVGLFIFLLTFWIK</sequence>
<evidence type="ECO:0000313" key="5">
    <source>
        <dbReference type="Proteomes" id="UP000030905"/>
    </source>
</evidence>
<organism evidence="2 5">
    <name type="scientific">Clostridium pasteurianum DSM 525 = ATCC 6013</name>
    <dbReference type="NCBI Taxonomy" id="1262449"/>
    <lineage>
        <taxon>Bacteria</taxon>
        <taxon>Bacillati</taxon>
        <taxon>Bacillota</taxon>
        <taxon>Clostridia</taxon>
        <taxon>Eubacteriales</taxon>
        <taxon>Clostridiaceae</taxon>
        <taxon>Clostridium</taxon>
    </lineage>
</organism>
<evidence type="ECO:0000256" key="1">
    <source>
        <dbReference type="SAM" id="Phobius"/>
    </source>
</evidence>
<dbReference type="KEGG" id="cpat:CLPA_c26100"/>
<dbReference type="PANTHER" id="PTHR38442">
    <property type="entry name" value="INNER MEMBRANE PROTEIN-RELATED"/>
    <property type="match status" value="1"/>
</dbReference>
<proteinExistence type="predicted"/>
<dbReference type="EMBL" id="CP009268">
    <property type="protein sequence ID" value="AJA52666.1"/>
    <property type="molecule type" value="Genomic_DNA"/>
</dbReference>
<dbReference type="PANTHER" id="PTHR38442:SF1">
    <property type="entry name" value="INNER MEMBRANE PROTEIN"/>
    <property type="match status" value="1"/>
</dbReference>
<name>A0A0H3J9E4_CLOPA</name>
<dbReference type="Proteomes" id="UP000030905">
    <property type="component" value="Chromosome"/>
</dbReference>
<keyword evidence="1" id="KW-0812">Transmembrane</keyword>
<accession>A0A0H3J9E4</accession>
<evidence type="ECO:0008006" key="6">
    <source>
        <dbReference type="Google" id="ProtNLM"/>
    </source>
</evidence>
<dbReference type="KEGG" id="cpae:CPAST_c26100"/>
<evidence type="ECO:0000313" key="3">
    <source>
        <dbReference type="EMBL" id="KRU11324.1"/>
    </source>
</evidence>
<dbReference type="PATRIC" id="fig|1262449.3.peg.1055"/>
<reference evidence="2 5" key="1">
    <citation type="journal article" date="2015" name="Genome Announc.">
        <title>Complete Genome Sequence of the Nitrogen-Fixing and Solvent-Producing Clostridium pasteurianum DSM 525.</title>
        <authorList>
            <person name="Poehlein A."/>
            <person name="Grosse-Honebrink A."/>
            <person name="Zhang Y."/>
            <person name="Minton N.P."/>
            <person name="Daniel R."/>
        </authorList>
    </citation>
    <scope>NUCLEOTIDE SEQUENCE [LARGE SCALE GENOMIC DNA]</scope>
    <source>
        <strain evidence="2">DSM 525</strain>
        <strain evidence="5">DSM 525 / ATCC 6013</strain>
    </source>
</reference>
<dbReference type="GO" id="GO:0005886">
    <property type="term" value="C:plasma membrane"/>
    <property type="evidence" value="ECO:0007669"/>
    <property type="project" value="TreeGrafter"/>
</dbReference>
<dbReference type="GeneID" id="93074741"/>
<dbReference type="RefSeq" id="WP_003442494.1">
    <property type="nucleotide sequence ID" value="NZ_ANZB01000003.1"/>
</dbReference>
<reference evidence="3 4" key="3">
    <citation type="journal article" name="Genome Announc.">
        <title>Improved Draft Genome Sequence of Clostridium pasteurianum Strain ATCC 6013 (DSM 525) Using a Hybrid Next-Generation Sequencing Approach.</title>
        <authorList>
            <person name="Pyne M.E."/>
            <person name="Utturkar S."/>
            <person name="Brown S.D."/>
            <person name="Moo-Young M."/>
            <person name="Chung D.A."/>
            <person name="Chou C.P."/>
        </authorList>
    </citation>
    <scope>NUCLEOTIDE SEQUENCE [LARGE SCALE GENOMIC DNA]</scope>
    <source>
        <strain evidence="3 4">ATCC 6013</strain>
    </source>
</reference>
<gene>
    <name evidence="2" type="ORF">CLPA_c26100</name>
    <name evidence="3" type="ORF">CP6013_00571</name>
</gene>
<dbReference type="AlphaFoldDB" id="A0A0H3J9E4"/>
<feature type="transmembrane region" description="Helical" evidence="1">
    <location>
        <begin position="399"/>
        <end position="419"/>
    </location>
</feature>
<dbReference type="eggNOG" id="COG2733">
    <property type="taxonomic scope" value="Bacteria"/>
</dbReference>
<keyword evidence="1" id="KW-0472">Membrane</keyword>
<evidence type="ECO:0000313" key="4">
    <source>
        <dbReference type="Proteomes" id="UP000028042"/>
    </source>
</evidence>
<keyword evidence="1" id="KW-1133">Transmembrane helix</keyword>
<dbReference type="Proteomes" id="UP000028042">
    <property type="component" value="Unassembled WGS sequence"/>
</dbReference>
<dbReference type="InterPro" id="IPR007383">
    <property type="entry name" value="DUF445"/>
</dbReference>
<evidence type="ECO:0000313" key="2">
    <source>
        <dbReference type="EMBL" id="AJA52666.1"/>
    </source>
</evidence>